<protein>
    <recommendedName>
        <fullName evidence="2">Integrase</fullName>
    </recommendedName>
</protein>
<dbReference type="GO" id="GO:0016740">
    <property type="term" value="F:transferase activity"/>
    <property type="evidence" value="ECO:0007669"/>
    <property type="project" value="UniProtKB-KW"/>
</dbReference>
<dbReference type="PROSITE" id="PS51898">
    <property type="entry name" value="TYR_RECOMBINASE"/>
    <property type="match status" value="1"/>
</dbReference>
<keyword evidence="7" id="KW-0229">DNA integration</keyword>
<dbReference type="GO" id="GO:0015074">
    <property type="term" value="P:DNA integration"/>
    <property type="evidence" value="ECO:0007669"/>
    <property type="project" value="InterPro"/>
</dbReference>
<evidence type="ECO:0000256" key="4">
    <source>
        <dbReference type="ARBA" id="ARBA00022801"/>
    </source>
</evidence>
<proteinExistence type="inferred from homology"/>
<evidence type="ECO:0000259" key="10">
    <source>
        <dbReference type="PROSITE" id="PS51900"/>
    </source>
</evidence>
<evidence type="ECO:0000256" key="6">
    <source>
        <dbReference type="ARBA" id="ARBA00023172"/>
    </source>
</evidence>
<dbReference type="GO" id="GO:0044826">
    <property type="term" value="P:viral genome integration into host DNA"/>
    <property type="evidence" value="ECO:0007669"/>
    <property type="project" value="UniProtKB-KW"/>
</dbReference>
<evidence type="ECO:0000256" key="3">
    <source>
        <dbReference type="ARBA" id="ARBA00022679"/>
    </source>
</evidence>
<dbReference type="InterPro" id="IPR044068">
    <property type="entry name" value="CB"/>
</dbReference>
<dbReference type="PROSITE" id="PS51900">
    <property type="entry name" value="CB"/>
    <property type="match status" value="1"/>
</dbReference>
<evidence type="ECO:0000256" key="8">
    <source>
        <dbReference type="PROSITE-ProRule" id="PRU01248"/>
    </source>
</evidence>
<dbReference type="PANTHER" id="PTHR30349">
    <property type="entry name" value="PHAGE INTEGRASE-RELATED"/>
    <property type="match status" value="1"/>
</dbReference>
<dbReference type="SUPFAM" id="SSF56349">
    <property type="entry name" value="DNA breaking-rejoining enzymes"/>
    <property type="match status" value="1"/>
</dbReference>
<dbReference type="InterPro" id="IPR010998">
    <property type="entry name" value="Integrase_recombinase_N"/>
</dbReference>
<dbReference type="GO" id="GO:0016787">
    <property type="term" value="F:hydrolase activity"/>
    <property type="evidence" value="ECO:0007669"/>
    <property type="project" value="UniProtKB-KW"/>
</dbReference>
<evidence type="ECO:0000313" key="11">
    <source>
        <dbReference type="EMBL" id="CAB4143865.1"/>
    </source>
</evidence>
<evidence type="ECO:0000256" key="1">
    <source>
        <dbReference type="ARBA" id="ARBA00008857"/>
    </source>
</evidence>
<keyword evidence="7" id="KW-1160">Virus entry into host cell</keyword>
<dbReference type="GO" id="GO:0003677">
    <property type="term" value="F:DNA binding"/>
    <property type="evidence" value="ECO:0007669"/>
    <property type="project" value="UniProtKB-UniRule"/>
</dbReference>
<accession>A0A6J5MA13</accession>
<keyword evidence="5 8" id="KW-0238">DNA-binding</keyword>
<evidence type="ECO:0000256" key="5">
    <source>
        <dbReference type="ARBA" id="ARBA00023125"/>
    </source>
</evidence>
<feature type="domain" description="Tyr recombinase" evidence="9">
    <location>
        <begin position="181"/>
        <end position="372"/>
    </location>
</feature>
<evidence type="ECO:0000259" key="9">
    <source>
        <dbReference type="PROSITE" id="PS51898"/>
    </source>
</evidence>
<dbReference type="GO" id="GO:0006310">
    <property type="term" value="P:DNA recombination"/>
    <property type="evidence" value="ECO:0007669"/>
    <property type="project" value="UniProtKB-KW"/>
</dbReference>
<dbReference type="InterPro" id="IPR002104">
    <property type="entry name" value="Integrase_catalytic"/>
</dbReference>
<dbReference type="Pfam" id="PF00589">
    <property type="entry name" value="Phage_integrase"/>
    <property type="match status" value="1"/>
</dbReference>
<dbReference type="PANTHER" id="PTHR30349:SF36">
    <property type="entry name" value="PROPHAGE INTEGRASE INTR-RELATED"/>
    <property type="match status" value="1"/>
</dbReference>
<keyword evidence="7" id="KW-1179">Viral genome integration</keyword>
<evidence type="ECO:0000256" key="7">
    <source>
        <dbReference type="ARBA" id="ARBA00023195"/>
    </source>
</evidence>
<keyword evidence="4" id="KW-0378">Hydrolase</keyword>
<name>A0A6J5MA13_9CAUD</name>
<sequence length="394" mass="44757">MGRRGSGVEVRQSSIRIQFVLDGETCRERLIVDGKPLLPTPGNLRTAELISQQIKKRISQGTFDYAEFFPESARAKVKPPNAFGVVADLWLESKGQLEAATKDQYNNAVAFWKRLLGDDKPIDKLTYQVLASKIGSHPWASAKSANNYLIVLRGIFGFEYTGRRAADNPMTGIKNMKVVKKLPDPLTADERDRILAELTRRYDPRVAAYFAFAFYTGMRPEEIIALRWSDIDWQDKTARMQRVRTFRGSERDGSKTHAERDIDLVSPAMEALTAMKAYTFMKGEDIFENPVTGLPWHDERAQRDNYWTPTLKRLGIRHRRAYNTRHTYATTALMAGVNPAYIARQLGHANTKMLFEKYARWIDGADKGTERRALEAALNKNSSQNSSQQKTGLT</sequence>
<comment type="similarity">
    <text evidence="1">Belongs to the 'phage' integrase family.</text>
</comment>
<dbReference type="GO" id="GO:0075713">
    <property type="term" value="P:establishment of integrated proviral latency"/>
    <property type="evidence" value="ECO:0007669"/>
    <property type="project" value="UniProtKB-KW"/>
</dbReference>
<dbReference type="EMBL" id="LR796436">
    <property type="protein sequence ID" value="CAB4143865.1"/>
    <property type="molecule type" value="Genomic_DNA"/>
</dbReference>
<reference evidence="11" key="1">
    <citation type="submission" date="2020-04" db="EMBL/GenBank/DDBJ databases">
        <authorList>
            <person name="Chiriac C."/>
            <person name="Salcher M."/>
            <person name="Ghai R."/>
            <person name="Kavagutti S V."/>
        </authorList>
    </citation>
    <scope>NUCLEOTIDE SEQUENCE</scope>
</reference>
<dbReference type="CDD" id="cd01189">
    <property type="entry name" value="INT_ICEBs1_C_like"/>
    <property type="match status" value="1"/>
</dbReference>
<dbReference type="InterPro" id="IPR022000">
    <property type="entry name" value="Min27-like_integrase_DNA_bind"/>
</dbReference>
<gene>
    <name evidence="11" type="ORF">UFOVP456_7</name>
</gene>
<organism evidence="11">
    <name type="scientific">uncultured Caudovirales phage</name>
    <dbReference type="NCBI Taxonomy" id="2100421"/>
    <lineage>
        <taxon>Viruses</taxon>
        <taxon>Duplodnaviria</taxon>
        <taxon>Heunggongvirae</taxon>
        <taxon>Uroviricota</taxon>
        <taxon>Caudoviricetes</taxon>
        <taxon>Peduoviridae</taxon>
        <taxon>Maltschvirus</taxon>
        <taxon>Maltschvirus maltsch</taxon>
    </lineage>
</organism>
<dbReference type="InterPro" id="IPR050090">
    <property type="entry name" value="Tyrosine_recombinase_XerCD"/>
</dbReference>
<feature type="domain" description="Core-binding (CB)" evidence="10">
    <location>
        <begin position="81"/>
        <end position="160"/>
    </location>
</feature>
<dbReference type="Gene3D" id="1.10.443.10">
    <property type="entry name" value="Intergrase catalytic core"/>
    <property type="match status" value="1"/>
</dbReference>
<keyword evidence="3" id="KW-0808">Transferase</keyword>
<evidence type="ECO:0000256" key="2">
    <source>
        <dbReference type="ARBA" id="ARBA00016082"/>
    </source>
</evidence>
<dbReference type="Pfam" id="PF12167">
    <property type="entry name" value="Arm-DNA-bind_2"/>
    <property type="match status" value="1"/>
</dbReference>
<dbReference type="InterPro" id="IPR013762">
    <property type="entry name" value="Integrase-like_cat_sf"/>
</dbReference>
<dbReference type="Gene3D" id="1.10.150.130">
    <property type="match status" value="1"/>
</dbReference>
<dbReference type="InterPro" id="IPR011010">
    <property type="entry name" value="DNA_brk_join_enz"/>
</dbReference>
<keyword evidence="6" id="KW-0233">DNA recombination</keyword>